<comment type="caution">
    <text evidence="1">The sequence shown here is derived from an EMBL/GenBank/DDBJ whole genome shotgun (WGS) entry which is preliminary data.</text>
</comment>
<dbReference type="EMBL" id="JAUKUA010000003">
    <property type="protein sequence ID" value="KAK0719394.1"/>
    <property type="molecule type" value="Genomic_DNA"/>
</dbReference>
<organism evidence="1 2">
    <name type="scientific">Lasiosphaeris hirsuta</name>
    <dbReference type="NCBI Taxonomy" id="260670"/>
    <lineage>
        <taxon>Eukaryota</taxon>
        <taxon>Fungi</taxon>
        <taxon>Dikarya</taxon>
        <taxon>Ascomycota</taxon>
        <taxon>Pezizomycotina</taxon>
        <taxon>Sordariomycetes</taxon>
        <taxon>Sordariomycetidae</taxon>
        <taxon>Sordariales</taxon>
        <taxon>Lasiosphaeriaceae</taxon>
        <taxon>Lasiosphaeris</taxon>
    </lineage>
</organism>
<sequence>MAVFGPLDTHSLMLKGLIGPVDPDGFRRIQKRRVLPWGEQYYSHISLDVKFHDPGAESSFVAVPAHFVSPATLQYVGLDEKTAVEAYQAWCGLPPQTFVTSEPGGGDLTKRFWRFMTWFMMRRRVDGDDGSSDEEQRWHYYLSEYGVSQELQAIMMSPGHSEIRKGKSCIIFVVESMQTRYQGLVLIHAQSSKRENELEKAVISEISQAHFRQALFKQAPAEQY</sequence>
<keyword evidence="2" id="KW-1185">Reference proteome</keyword>
<dbReference type="AlphaFoldDB" id="A0AA40AP27"/>
<evidence type="ECO:0000313" key="1">
    <source>
        <dbReference type="EMBL" id="KAK0719394.1"/>
    </source>
</evidence>
<proteinExistence type="predicted"/>
<evidence type="ECO:0000313" key="2">
    <source>
        <dbReference type="Proteomes" id="UP001172102"/>
    </source>
</evidence>
<gene>
    <name evidence="1" type="ORF">B0H67DRAFT_150825</name>
</gene>
<reference evidence="1" key="1">
    <citation type="submission" date="2023-06" db="EMBL/GenBank/DDBJ databases">
        <title>Genome-scale phylogeny and comparative genomics of the fungal order Sordariales.</title>
        <authorList>
            <consortium name="Lawrence Berkeley National Laboratory"/>
            <person name="Hensen N."/>
            <person name="Bonometti L."/>
            <person name="Westerberg I."/>
            <person name="Brannstrom I.O."/>
            <person name="Guillou S."/>
            <person name="Cros-Aarteil S."/>
            <person name="Calhoun S."/>
            <person name="Haridas S."/>
            <person name="Kuo A."/>
            <person name="Mondo S."/>
            <person name="Pangilinan J."/>
            <person name="Riley R."/>
            <person name="Labutti K."/>
            <person name="Andreopoulos B."/>
            <person name="Lipzen A."/>
            <person name="Chen C."/>
            <person name="Yanf M."/>
            <person name="Daum C."/>
            <person name="Ng V."/>
            <person name="Clum A."/>
            <person name="Steindorff A."/>
            <person name="Ohm R."/>
            <person name="Martin F."/>
            <person name="Silar P."/>
            <person name="Natvig D."/>
            <person name="Lalanne C."/>
            <person name="Gautier V."/>
            <person name="Ament-Velasquez S.L."/>
            <person name="Kruys A."/>
            <person name="Hutchinson M.I."/>
            <person name="Powell A.J."/>
            <person name="Barry K."/>
            <person name="Miller A.N."/>
            <person name="Grigoriev I.V."/>
            <person name="Debuchy R."/>
            <person name="Gladieux P."/>
            <person name="Thoren M.H."/>
            <person name="Johannesson H."/>
        </authorList>
    </citation>
    <scope>NUCLEOTIDE SEQUENCE</scope>
    <source>
        <strain evidence="1">SMH4607-1</strain>
    </source>
</reference>
<name>A0AA40AP27_9PEZI</name>
<protein>
    <submittedName>
        <fullName evidence="1">Uncharacterized protein</fullName>
    </submittedName>
</protein>
<dbReference type="Proteomes" id="UP001172102">
    <property type="component" value="Unassembled WGS sequence"/>
</dbReference>
<accession>A0AA40AP27</accession>